<evidence type="ECO:0000259" key="3">
    <source>
        <dbReference type="Pfam" id="PF07833"/>
    </source>
</evidence>
<evidence type="ECO:0000313" key="5">
    <source>
        <dbReference type="Proteomes" id="UP000644756"/>
    </source>
</evidence>
<dbReference type="EMBL" id="BMGR01000007">
    <property type="protein sequence ID" value="GGG05615.1"/>
    <property type="molecule type" value="Genomic_DNA"/>
</dbReference>
<dbReference type="Gene3D" id="2.60.40.10">
    <property type="entry name" value="Immunoglobulins"/>
    <property type="match status" value="1"/>
</dbReference>
<dbReference type="InterPro" id="IPR013783">
    <property type="entry name" value="Ig-like_fold"/>
</dbReference>
<protein>
    <recommendedName>
        <fullName evidence="3">Copper amine oxidase-like N-terminal domain-containing protein</fullName>
    </recommendedName>
</protein>
<accession>A0A917FVN8</accession>
<organism evidence="4 5">
    <name type="scientific">Paenibacillus abyssi</name>
    <dbReference type="NCBI Taxonomy" id="1340531"/>
    <lineage>
        <taxon>Bacteria</taxon>
        <taxon>Bacillati</taxon>
        <taxon>Bacillota</taxon>
        <taxon>Bacilli</taxon>
        <taxon>Bacillales</taxon>
        <taxon>Paenibacillaceae</taxon>
        <taxon>Paenibacillus</taxon>
    </lineage>
</organism>
<evidence type="ECO:0000256" key="1">
    <source>
        <dbReference type="SAM" id="MobiDB-lite"/>
    </source>
</evidence>
<dbReference type="SUPFAM" id="SSF55383">
    <property type="entry name" value="Copper amine oxidase, domain N"/>
    <property type="match status" value="2"/>
</dbReference>
<dbReference type="InterPro" id="IPR036582">
    <property type="entry name" value="Mao_N_sf"/>
</dbReference>
<reference evidence="4" key="2">
    <citation type="submission" date="2020-09" db="EMBL/GenBank/DDBJ databases">
        <authorList>
            <person name="Sun Q."/>
            <person name="Zhou Y."/>
        </authorList>
    </citation>
    <scope>NUCLEOTIDE SEQUENCE</scope>
    <source>
        <strain evidence="4">CGMCC 1.12987</strain>
    </source>
</reference>
<reference evidence="4" key="1">
    <citation type="journal article" date="2014" name="Int. J. Syst. Evol. Microbiol.">
        <title>Complete genome sequence of Corynebacterium casei LMG S-19264T (=DSM 44701T), isolated from a smear-ripened cheese.</title>
        <authorList>
            <consortium name="US DOE Joint Genome Institute (JGI-PGF)"/>
            <person name="Walter F."/>
            <person name="Albersmeier A."/>
            <person name="Kalinowski J."/>
            <person name="Ruckert C."/>
        </authorList>
    </citation>
    <scope>NUCLEOTIDE SEQUENCE</scope>
    <source>
        <strain evidence="4">CGMCC 1.12987</strain>
    </source>
</reference>
<name>A0A917FVN8_9BACL</name>
<dbReference type="RefSeq" id="WP_188531243.1">
    <property type="nucleotide sequence ID" value="NZ_BMGR01000007.1"/>
</dbReference>
<gene>
    <name evidence="4" type="ORF">GCM10010916_23300</name>
</gene>
<dbReference type="Pfam" id="PF07833">
    <property type="entry name" value="Cu_amine_oxidN1"/>
    <property type="match status" value="1"/>
</dbReference>
<dbReference type="InterPro" id="IPR012854">
    <property type="entry name" value="Cu_amine_oxidase-like_N"/>
</dbReference>
<dbReference type="AlphaFoldDB" id="A0A917FVN8"/>
<keyword evidence="5" id="KW-1185">Reference proteome</keyword>
<evidence type="ECO:0000313" key="4">
    <source>
        <dbReference type="EMBL" id="GGG05615.1"/>
    </source>
</evidence>
<evidence type="ECO:0000256" key="2">
    <source>
        <dbReference type="SAM" id="SignalP"/>
    </source>
</evidence>
<sequence length="520" mass="56701">MKNKIATLLTMLLLCLAVSGLAPGTAQAAGTIYWTEEQSAVYSPMHPYTLNWSGDVLDRGGLNLSTLDYTRVSPETDIVINQYGDIGALSIRKLGKEELTDPTVRYTSGFTNSLKIEQGALYLVMLQDGTYAKLLIDRILPDNGLSITQVRFSYVFEAEEEVYDQGGDDYPLSLDIGSPAEDALNPLAEYEFEGENAITIPWTQLPGEYMWDIYRSDNGAPYVRMTDFMLTETEYTDHYTFIGHTYLYKLVSYDEYGELIDVSGAIKVTIVPEGGGQSADDADGPQNQIVLQIGNKTAYVNNKAHTLEAAPSTYNGRAVIPLRFVSEALGAGVKWNGKERSITITLGQDTIVLVLDQSAAKVNGKTVMMDVPAIMQGKVTMVPIRFVSDQLKHKISFDNVTKKIVITSPADAGSAGGSGSSGANSGSETQASAGGSAYFTGTWKMYVPGGADGRELTIHEDGTISFYWNGAQTGTWTYDEVNDKLLLTNYKSGWDWTVTRTDTGITVSTYGVYETGTRID</sequence>
<feature type="signal peptide" evidence="2">
    <location>
        <begin position="1"/>
        <end position="28"/>
    </location>
</feature>
<comment type="caution">
    <text evidence="4">The sequence shown here is derived from an EMBL/GenBank/DDBJ whole genome shotgun (WGS) entry which is preliminary data.</text>
</comment>
<keyword evidence="2" id="KW-0732">Signal</keyword>
<feature type="chain" id="PRO_5036919431" description="Copper amine oxidase-like N-terminal domain-containing protein" evidence="2">
    <location>
        <begin position="29"/>
        <end position="520"/>
    </location>
</feature>
<dbReference type="Proteomes" id="UP000644756">
    <property type="component" value="Unassembled WGS sequence"/>
</dbReference>
<feature type="region of interest" description="Disordered" evidence="1">
    <location>
        <begin position="410"/>
        <end position="431"/>
    </location>
</feature>
<feature type="domain" description="Copper amine oxidase-like N-terminal" evidence="3">
    <location>
        <begin position="311"/>
        <end position="406"/>
    </location>
</feature>
<dbReference type="Gene3D" id="3.30.457.10">
    <property type="entry name" value="Copper amine oxidase-like, N-terminal domain"/>
    <property type="match status" value="1"/>
</dbReference>
<proteinExistence type="predicted"/>